<keyword evidence="1" id="KW-0489">Methyltransferase</keyword>
<keyword evidence="2" id="KW-0808">Transferase</keyword>
<dbReference type="InterPro" id="IPR029063">
    <property type="entry name" value="SAM-dependent_MTases_sf"/>
</dbReference>
<dbReference type="InterPro" id="IPR002941">
    <property type="entry name" value="DNA_methylase_N4/N6"/>
</dbReference>
<dbReference type="EMBL" id="JRPC02000005">
    <property type="protein sequence ID" value="TLE16576.1"/>
    <property type="molecule type" value="Genomic_DNA"/>
</dbReference>
<dbReference type="SUPFAM" id="SSF53335">
    <property type="entry name" value="S-adenosyl-L-methionine-dependent methyltransferases"/>
    <property type="match status" value="2"/>
</dbReference>
<accession>A0A4U8UHP1</accession>
<comment type="caution">
    <text evidence="4">The sequence shown here is derived from an EMBL/GenBank/DDBJ whole genome shotgun (WGS) entry which is preliminary data.</text>
</comment>
<gene>
    <name evidence="4" type="ORF">LS72_002865</name>
</gene>
<dbReference type="GO" id="GO:0032259">
    <property type="term" value="P:methylation"/>
    <property type="evidence" value="ECO:0007669"/>
    <property type="project" value="UniProtKB-KW"/>
</dbReference>
<proteinExistence type="predicted"/>
<keyword evidence="5" id="KW-1185">Reference proteome</keyword>
<dbReference type="Proteomes" id="UP000029920">
    <property type="component" value="Unassembled WGS sequence"/>
</dbReference>
<dbReference type="Pfam" id="PF01555">
    <property type="entry name" value="N6_N4_Mtase"/>
    <property type="match status" value="1"/>
</dbReference>
<dbReference type="Gene3D" id="3.40.50.150">
    <property type="entry name" value="Vaccinia Virus protein VP39"/>
    <property type="match status" value="2"/>
</dbReference>
<evidence type="ECO:0000313" key="4">
    <source>
        <dbReference type="EMBL" id="TLE16576.1"/>
    </source>
</evidence>
<reference evidence="4 5" key="1">
    <citation type="journal article" date="2014" name="Genome Announc.">
        <title>Draft genome sequences of eight enterohepatic helicobacter species isolated from both laboratory and wild rodents.</title>
        <authorList>
            <person name="Sheh A."/>
            <person name="Shen Z."/>
            <person name="Fox J.G."/>
        </authorList>
    </citation>
    <scope>NUCLEOTIDE SEQUENCE [LARGE SCALE GENOMIC DNA]</scope>
    <source>
        <strain evidence="4 5">MIT-03-7007</strain>
    </source>
</reference>
<feature type="domain" description="DNA methylase N-4/N-6" evidence="3">
    <location>
        <begin position="185"/>
        <end position="284"/>
    </location>
</feature>
<dbReference type="GO" id="GO:0003677">
    <property type="term" value="F:DNA binding"/>
    <property type="evidence" value="ECO:0007669"/>
    <property type="project" value="InterPro"/>
</dbReference>
<dbReference type="RefSeq" id="WP_052087229.1">
    <property type="nucleotide sequence ID" value="NZ_JRPC02000005.1"/>
</dbReference>
<evidence type="ECO:0000313" key="5">
    <source>
        <dbReference type="Proteomes" id="UP000029920"/>
    </source>
</evidence>
<name>A0A4U8UHP1_9HELI</name>
<evidence type="ECO:0000259" key="3">
    <source>
        <dbReference type="Pfam" id="PF01555"/>
    </source>
</evidence>
<organism evidence="4 5">
    <name type="scientific">Helicobacter apodemus</name>
    <dbReference type="NCBI Taxonomy" id="135569"/>
    <lineage>
        <taxon>Bacteria</taxon>
        <taxon>Pseudomonadati</taxon>
        <taxon>Campylobacterota</taxon>
        <taxon>Epsilonproteobacteria</taxon>
        <taxon>Campylobacterales</taxon>
        <taxon>Helicobacteraceae</taxon>
        <taxon>Helicobacter</taxon>
    </lineage>
</organism>
<evidence type="ECO:0000256" key="1">
    <source>
        <dbReference type="ARBA" id="ARBA00022603"/>
    </source>
</evidence>
<dbReference type="GO" id="GO:0008170">
    <property type="term" value="F:N-methyltransferase activity"/>
    <property type="evidence" value="ECO:0007669"/>
    <property type="project" value="InterPro"/>
</dbReference>
<protein>
    <recommendedName>
        <fullName evidence="3">DNA methylase N-4/N-6 domain-containing protein</fullName>
    </recommendedName>
</protein>
<dbReference type="AlphaFoldDB" id="A0A4U8UHP1"/>
<evidence type="ECO:0000256" key="2">
    <source>
        <dbReference type="ARBA" id="ARBA00022679"/>
    </source>
</evidence>
<sequence length="893" mass="102858">MNTFDFTTLENEDFKEDSVREFIIAPFLQELGFVLKDSKQSQKNSKLEMALSLKLTSPTITGSNEKITFTLFPDYALYVDSKPHCVLDAKVPKVKIDSQSKAERQAFYYAINPELKAPFYALCNGRSFTLFETNGQNLLKEFSCEELFNSLNCHSEGLAEESKKDISALPQYNNSFAFLKQYLTAPTESLKQTLARDSKTPKKPDSWYLSRELPRAITNPKKQAKAHYFGSTAYFTRQSWDIVTQNIKNFTDEGDVVLDSFGGSGVTAIEAMMQGRIGIHTDLNPLSIFMIKALSVKVDLSVLLDLSEEILKEFENLKPKNEKEARQILKDAKYYPNALDSELGETVTLKEQDSILWIPQDEILPKGSDVNSVLGLFSKTQLAELALLRKLIFKHTTPSGSKENRIHKRNLRYALMLAFYNTLSLINLTYHETKSRKGSAGNYFAFYGRYRLAKIPHFLDTVVIYRQKIKRVIKGKRELEYMFYQSYFYPLKGIIKDFSGAMINQRKNIEKQDSILDRTNGEKIFQADATDLKEVKSQSIDFIYTDSPYGAKIPYLDLSTMWNVWLDLPVDNALKEKECIEKGSLEKSREEYHVLMIVSLKEMYRVLKWNRWLAFVFQHQDYPLFQTLIDEAQNIGFEYVGSVRQNNGQTTFKKIQDKFSVLSGQLIMYFKKVDNPKARIKEDFSDDVIAFVLNHAEITIKGMELGFLHELGDECTDLAVLLNQHFDLDKTSGKYHIKKGEKFKSHKIPLEKRARYFLVSYLCGVERQGKKAYFDDTCLEIIPLLKNGVSPSDELIKEVLEDIATPNYEIGEWRLKDKKAHKGACLTSEKEIVEFLLRNLVDIGEGNSITKTLPKLATFDETTQEWNLKSKVQILQEMRLNYKSKIKIKEILW</sequence>